<dbReference type="Pfam" id="PF13302">
    <property type="entry name" value="Acetyltransf_3"/>
    <property type="match status" value="1"/>
</dbReference>
<keyword evidence="3" id="KW-1185">Reference proteome</keyword>
<sequence length="172" mass="19892">MIIFETSRLQVRSLSNTDIVDLLSVYQQKKNMRYIQSGRTDWTYTELKTKVERCNQGENGGLWGIFLIENQQLIGEVGLFDSFEDATHLEMGYILDHFHWQKGLGYELVKALMNYAFSELRIKQLSARMYAENQGSIKLAEKLGMKVYQKGRTPAGKAFMWFVIDNCLVVSD</sequence>
<protein>
    <submittedName>
        <fullName evidence="2">N-acetyltransferase</fullName>
    </submittedName>
</protein>
<dbReference type="InterPro" id="IPR000182">
    <property type="entry name" value="GNAT_dom"/>
</dbReference>
<proteinExistence type="predicted"/>
<dbReference type="Proteomes" id="UP001310022">
    <property type="component" value="Unassembled WGS sequence"/>
</dbReference>
<accession>A0AAN4W1W0</accession>
<gene>
    <name evidence="2" type="ORF">PEDI_29420</name>
</gene>
<evidence type="ECO:0000313" key="3">
    <source>
        <dbReference type="Proteomes" id="UP001310022"/>
    </source>
</evidence>
<dbReference type="SUPFAM" id="SSF55729">
    <property type="entry name" value="Acyl-CoA N-acyltransferases (Nat)"/>
    <property type="match status" value="1"/>
</dbReference>
<dbReference type="AlphaFoldDB" id="A0AAN4W1W0"/>
<evidence type="ECO:0000259" key="1">
    <source>
        <dbReference type="PROSITE" id="PS51186"/>
    </source>
</evidence>
<dbReference type="EMBL" id="BQKE01000001">
    <property type="protein sequence ID" value="GJM62390.1"/>
    <property type="molecule type" value="Genomic_DNA"/>
</dbReference>
<dbReference type="GO" id="GO:0016747">
    <property type="term" value="F:acyltransferase activity, transferring groups other than amino-acyl groups"/>
    <property type="evidence" value="ECO:0007669"/>
    <property type="project" value="InterPro"/>
</dbReference>
<dbReference type="PROSITE" id="PS51186">
    <property type="entry name" value="GNAT"/>
    <property type="match status" value="1"/>
</dbReference>
<dbReference type="PANTHER" id="PTHR43792">
    <property type="entry name" value="GNAT FAMILY, PUTATIVE (AFU_ORTHOLOGUE AFUA_3G00765)-RELATED-RELATED"/>
    <property type="match status" value="1"/>
</dbReference>
<reference evidence="2 3" key="1">
    <citation type="submission" date="2021-12" db="EMBL/GenBank/DDBJ databases">
        <title>Genome sequencing of bacteria with rrn-lacking chromosome and rrn-plasmid.</title>
        <authorList>
            <person name="Anda M."/>
            <person name="Iwasaki W."/>
        </authorList>
    </citation>
    <scope>NUCLEOTIDE SEQUENCE [LARGE SCALE GENOMIC DNA]</scope>
    <source>
        <strain evidence="2 3">NBRC 15940</strain>
    </source>
</reference>
<comment type="caution">
    <text evidence="2">The sequence shown here is derived from an EMBL/GenBank/DDBJ whole genome shotgun (WGS) entry which is preliminary data.</text>
</comment>
<dbReference type="InterPro" id="IPR016181">
    <property type="entry name" value="Acyl_CoA_acyltransferase"/>
</dbReference>
<dbReference type="PANTHER" id="PTHR43792:SF1">
    <property type="entry name" value="N-ACETYLTRANSFERASE DOMAIN-CONTAINING PROTEIN"/>
    <property type="match status" value="1"/>
</dbReference>
<feature type="domain" description="N-acetyltransferase" evidence="1">
    <location>
        <begin position="9"/>
        <end position="165"/>
    </location>
</feature>
<dbReference type="Gene3D" id="3.40.630.30">
    <property type="match status" value="1"/>
</dbReference>
<dbReference type="InterPro" id="IPR051531">
    <property type="entry name" value="N-acetyltransferase"/>
</dbReference>
<dbReference type="RefSeq" id="WP_338237669.1">
    <property type="nucleotide sequence ID" value="NZ_BQKE01000001.1"/>
</dbReference>
<name>A0AAN4W1W0_9BACT</name>
<evidence type="ECO:0000313" key="2">
    <source>
        <dbReference type="EMBL" id="GJM62390.1"/>
    </source>
</evidence>
<organism evidence="2 3">
    <name type="scientific">Persicobacter diffluens</name>
    <dbReference type="NCBI Taxonomy" id="981"/>
    <lineage>
        <taxon>Bacteria</taxon>
        <taxon>Pseudomonadati</taxon>
        <taxon>Bacteroidota</taxon>
        <taxon>Cytophagia</taxon>
        <taxon>Cytophagales</taxon>
        <taxon>Persicobacteraceae</taxon>
        <taxon>Persicobacter</taxon>
    </lineage>
</organism>